<name>A0A0R3PUN5_ANGCS</name>
<reference evidence="1" key="1">
    <citation type="submission" date="2017-02" db="UniProtKB">
        <authorList>
            <consortium name="WormBaseParasite"/>
        </authorList>
    </citation>
    <scope>IDENTIFICATION</scope>
</reference>
<accession>A0A0R3PUN5</accession>
<organism evidence="1">
    <name type="scientific">Angiostrongylus costaricensis</name>
    <name type="common">Nematode worm</name>
    <dbReference type="NCBI Taxonomy" id="334426"/>
    <lineage>
        <taxon>Eukaryota</taxon>
        <taxon>Metazoa</taxon>
        <taxon>Ecdysozoa</taxon>
        <taxon>Nematoda</taxon>
        <taxon>Chromadorea</taxon>
        <taxon>Rhabditida</taxon>
        <taxon>Rhabditina</taxon>
        <taxon>Rhabditomorpha</taxon>
        <taxon>Strongyloidea</taxon>
        <taxon>Metastrongylidae</taxon>
        <taxon>Angiostrongylus</taxon>
    </lineage>
</organism>
<dbReference type="AlphaFoldDB" id="A0A0R3PUN5"/>
<proteinExistence type="predicted"/>
<evidence type="ECO:0000313" key="1">
    <source>
        <dbReference type="WBParaSite" id="ACOC_0000963501-mRNA-1"/>
    </source>
</evidence>
<protein>
    <submittedName>
        <fullName evidence="1">Omp85 domain-containing protein</fullName>
    </submittedName>
</protein>
<sequence>LILKLQWFRISYFNSNFRAAGSRGIEIIVNFHQCTKRNVGSETSQLDKHICLGDVNIATGLGVYTPIGRLGIRRDFDLALGGSGRSGGRSFGFGNGYQQLVGSVPWA</sequence>
<dbReference type="WBParaSite" id="ACOC_0000963501-mRNA-1">
    <property type="protein sequence ID" value="ACOC_0000963501-mRNA-1"/>
    <property type="gene ID" value="ACOC_0000963501"/>
</dbReference>